<protein>
    <submittedName>
        <fullName evidence="4">Uncharacterized protein</fullName>
    </submittedName>
</protein>
<dbReference type="RefSeq" id="WP_092118400.1">
    <property type="nucleotide sequence ID" value="NZ_FMXO01000005.1"/>
</dbReference>
<dbReference type="Pfam" id="PF18572">
    <property type="entry name" value="T6PP_N"/>
    <property type="match status" value="1"/>
</dbReference>
<feature type="coiled-coil region" evidence="1">
    <location>
        <begin position="31"/>
        <end position="58"/>
    </location>
</feature>
<dbReference type="InterPro" id="IPR049063">
    <property type="entry name" value="T6PP_C"/>
</dbReference>
<accession>A0A1G6BR30</accession>
<name>A0A1G6BR30_9BACT</name>
<dbReference type="SUPFAM" id="SSF56784">
    <property type="entry name" value="HAD-like"/>
    <property type="match status" value="1"/>
</dbReference>
<dbReference type="InterPro" id="IPR023214">
    <property type="entry name" value="HAD_sf"/>
</dbReference>
<dbReference type="Pfam" id="PF21141">
    <property type="entry name" value="T6PP_C"/>
    <property type="match status" value="1"/>
</dbReference>
<reference evidence="4 5" key="1">
    <citation type="submission" date="2016-10" db="EMBL/GenBank/DDBJ databases">
        <authorList>
            <person name="de Groot N.N."/>
        </authorList>
    </citation>
    <scope>NUCLEOTIDE SEQUENCE [LARGE SCALE GENOMIC DNA]</scope>
    <source>
        <strain evidence="4 5">ASO4-2</strain>
    </source>
</reference>
<keyword evidence="1" id="KW-0175">Coiled coil</keyword>
<dbReference type="Gene3D" id="3.30.70.3080">
    <property type="match status" value="1"/>
</dbReference>
<evidence type="ECO:0000259" key="2">
    <source>
        <dbReference type="Pfam" id="PF18572"/>
    </source>
</evidence>
<evidence type="ECO:0000256" key="1">
    <source>
        <dbReference type="SAM" id="Coils"/>
    </source>
</evidence>
<proteinExistence type="predicted"/>
<dbReference type="STRING" id="617002.SAMN05660653_01130"/>
<evidence type="ECO:0000259" key="3">
    <source>
        <dbReference type="Pfam" id="PF21141"/>
    </source>
</evidence>
<evidence type="ECO:0000313" key="5">
    <source>
        <dbReference type="Proteomes" id="UP000198771"/>
    </source>
</evidence>
<dbReference type="Proteomes" id="UP000198771">
    <property type="component" value="Unassembled WGS sequence"/>
</dbReference>
<dbReference type="InterPro" id="IPR036412">
    <property type="entry name" value="HAD-like_sf"/>
</dbReference>
<dbReference type="InterPro" id="IPR041064">
    <property type="entry name" value="T6PP_helical"/>
</dbReference>
<dbReference type="EMBL" id="FMXO01000005">
    <property type="protein sequence ID" value="SDB23084.1"/>
    <property type="molecule type" value="Genomic_DNA"/>
</dbReference>
<dbReference type="Gene3D" id="1.20.58.1800">
    <property type="match status" value="1"/>
</dbReference>
<dbReference type="OrthoDB" id="5469328at2"/>
<evidence type="ECO:0000313" key="4">
    <source>
        <dbReference type="EMBL" id="SDB23084.1"/>
    </source>
</evidence>
<sequence length="421" mass="46858">MKISIEERPIRTLQDFYDLMDQTADVRRQAVQDVLAEKEAAEKDVASLRIALECLKNIPGSGTEKPFERCLRMDAEMEDHEVVVDLDYEISELARDIGYLELGEAALKFILEGQAPGLLRQAEELAKKLSLGLFGGGLAKRLSAPPVRCFITDRDGTVNNYCGRYRSSTQSVYNAVFLTCFARNRTQYPIVVTSGPLAGPGLTDVSVMPPRTYVMAASKGREYIDLNNAYNSFPAPEEQSELLRKLHRQLEDLLKQSEYRKFGLIGSGLQVKFGQLTVARQDISKSVPEDESRKFLETIKGLIAKHDPDERSLRIEDTGLDIEIILTIGSGEQRKDFDKGDGVDYLDQALGLNMAEGPHLVCGDTFSDLPMLRVTMEKCGETQAVFVTRNKDLHKAVLEICPGAHIVAEPDVLVLALRMLS</sequence>
<organism evidence="4 5">
    <name type="scientific">Desulfonatronum thiosulfatophilum</name>
    <dbReference type="NCBI Taxonomy" id="617002"/>
    <lineage>
        <taxon>Bacteria</taxon>
        <taxon>Pseudomonadati</taxon>
        <taxon>Thermodesulfobacteriota</taxon>
        <taxon>Desulfovibrionia</taxon>
        <taxon>Desulfovibrionales</taxon>
        <taxon>Desulfonatronaceae</taxon>
        <taxon>Desulfonatronum</taxon>
    </lineage>
</organism>
<gene>
    <name evidence="4" type="ORF">SAMN05660653_01130</name>
</gene>
<keyword evidence="5" id="KW-1185">Reference proteome</keyword>
<feature type="domain" description="Trehalose-6-phosphate phosphatase helical bundle" evidence="2">
    <location>
        <begin position="12"/>
        <end position="104"/>
    </location>
</feature>
<dbReference type="Gene3D" id="3.40.50.1000">
    <property type="entry name" value="HAD superfamily/HAD-like"/>
    <property type="match status" value="1"/>
</dbReference>
<feature type="domain" description="Trehalose-6-phosphate phosphatase C-terminal" evidence="3">
    <location>
        <begin position="150"/>
        <end position="413"/>
    </location>
</feature>
<dbReference type="AlphaFoldDB" id="A0A1G6BR30"/>